<feature type="chain" id="PRO_5042871124" evidence="1">
    <location>
        <begin position="20"/>
        <end position="294"/>
    </location>
</feature>
<name>A0AAN7BSL9_9PEZI</name>
<keyword evidence="3" id="KW-1185">Reference proteome</keyword>
<feature type="signal peptide" evidence="1">
    <location>
        <begin position="1"/>
        <end position="19"/>
    </location>
</feature>
<comment type="caution">
    <text evidence="2">The sequence shown here is derived from an EMBL/GenBank/DDBJ whole genome shotgun (WGS) entry which is preliminary data.</text>
</comment>
<dbReference type="Gene3D" id="3.40.50.1820">
    <property type="entry name" value="alpha/beta hydrolase"/>
    <property type="match status" value="1"/>
</dbReference>
<keyword evidence="1" id="KW-0732">Signal</keyword>
<dbReference type="SUPFAM" id="SSF53474">
    <property type="entry name" value="alpha/beta-Hydrolases"/>
    <property type="match status" value="1"/>
</dbReference>
<dbReference type="PANTHER" id="PTHR33428:SF14">
    <property type="entry name" value="CARBOXYLESTERASE TYPE B DOMAIN-CONTAINING PROTEIN"/>
    <property type="match status" value="1"/>
</dbReference>
<dbReference type="InterPro" id="IPR029058">
    <property type="entry name" value="AB_hydrolase_fold"/>
</dbReference>
<dbReference type="Proteomes" id="UP001301958">
    <property type="component" value="Unassembled WGS sequence"/>
</dbReference>
<reference evidence="2" key="1">
    <citation type="journal article" date="2023" name="Mol. Phylogenet. Evol.">
        <title>Genome-scale phylogeny and comparative genomics of the fungal order Sordariales.</title>
        <authorList>
            <person name="Hensen N."/>
            <person name="Bonometti L."/>
            <person name="Westerberg I."/>
            <person name="Brannstrom I.O."/>
            <person name="Guillou S."/>
            <person name="Cros-Aarteil S."/>
            <person name="Calhoun S."/>
            <person name="Haridas S."/>
            <person name="Kuo A."/>
            <person name="Mondo S."/>
            <person name="Pangilinan J."/>
            <person name="Riley R."/>
            <person name="LaButti K."/>
            <person name="Andreopoulos B."/>
            <person name="Lipzen A."/>
            <person name="Chen C."/>
            <person name="Yan M."/>
            <person name="Daum C."/>
            <person name="Ng V."/>
            <person name="Clum A."/>
            <person name="Steindorff A."/>
            <person name="Ohm R.A."/>
            <person name="Martin F."/>
            <person name="Silar P."/>
            <person name="Natvig D.O."/>
            <person name="Lalanne C."/>
            <person name="Gautier V."/>
            <person name="Ament-Velasquez S.L."/>
            <person name="Kruys A."/>
            <person name="Hutchinson M.I."/>
            <person name="Powell A.J."/>
            <person name="Barry K."/>
            <person name="Miller A.N."/>
            <person name="Grigoriev I.V."/>
            <person name="Debuchy R."/>
            <person name="Gladieux P."/>
            <person name="Hiltunen Thoren M."/>
            <person name="Johannesson H."/>
        </authorList>
    </citation>
    <scope>NUCLEOTIDE SEQUENCE</scope>
    <source>
        <strain evidence="2">CBS 990.96</strain>
    </source>
</reference>
<accession>A0AAN7BSL9</accession>
<protein>
    <submittedName>
        <fullName evidence="2">Uncharacterized protein</fullName>
    </submittedName>
</protein>
<evidence type="ECO:0000313" key="3">
    <source>
        <dbReference type="Proteomes" id="UP001301958"/>
    </source>
</evidence>
<sequence length="294" mass="31111">MKLASTLLGLLWAVTPLSASPVPQGGGGQSSGTGPFSPAYYTTIPALSQHTVYLPRNVPSGARLPILLWGNGACSNNGLDFQGFLTQIASHGIFVISSGTPGGRGQTSAALMTRGIDWVFSQEAKQRYPFLETSRIAVAGMSCGGVEAYNAGANDNRVSTIGIFNSGLLSVQDSERIARNLRKPTFFFMGGQSDIAYGNVSISPFSMVLSGGERDYSYLPAGTPSWKGNLDVGHGGTYGDRDGGKFGVAAVAYFDWLLRGNAQASAFFIEGTQARQAGWKVEHKNLQNIKVTPI</sequence>
<evidence type="ECO:0000256" key="1">
    <source>
        <dbReference type="SAM" id="SignalP"/>
    </source>
</evidence>
<proteinExistence type="predicted"/>
<evidence type="ECO:0000313" key="2">
    <source>
        <dbReference type="EMBL" id="KAK4228732.1"/>
    </source>
</evidence>
<dbReference type="AlphaFoldDB" id="A0AAN7BSL9"/>
<gene>
    <name evidence="2" type="ORF">QBC38DRAFT_361268</name>
</gene>
<dbReference type="EMBL" id="MU865315">
    <property type="protein sequence ID" value="KAK4228732.1"/>
    <property type="molecule type" value="Genomic_DNA"/>
</dbReference>
<organism evidence="2 3">
    <name type="scientific">Podospora fimiseda</name>
    <dbReference type="NCBI Taxonomy" id="252190"/>
    <lineage>
        <taxon>Eukaryota</taxon>
        <taxon>Fungi</taxon>
        <taxon>Dikarya</taxon>
        <taxon>Ascomycota</taxon>
        <taxon>Pezizomycotina</taxon>
        <taxon>Sordariomycetes</taxon>
        <taxon>Sordariomycetidae</taxon>
        <taxon>Sordariales</taxon>
        <taxon>Podosporaceae</taxon>
        <taxon>Podospora</taxon>
    </lineage>
</organism>
<dbReference type="PANTHER" id="PTHR33428">
    <property type="entry name" value="CHLOROPHYLLASE-2, CHLOROPLASTIC"/>
    <property type="match status" value="1"/>
</dbReference>
<reference evidence="2" key="2">
    <citation type="submission" date="2023-05" db="EMBL/GenBank/DDBJ databases">
        <authorList>
            <consortium name="Lawrence Berkeley National Laboratory"/>
            <person name="Steindorff A."/>
            <person name="Hensen N."/>
            <person name="Bonometti L."/>
            <person name="Westerberg I."/>
            <person name="Brannstrom I.O."/>
            <person name="Guillou S."/>
            <person name="Cros-Aarteil S."/>
            <person name="Calhoun S."/>
            <person name="Haridas S."/>
            <person name="Kuo A."/>
            <person name="Mondo S."/>
            <person name="Pangilinan J."/>
            <person name="Riley R."/>
            <person name="Labutti K."/>
            <person name="Andreopoulos B."/>
            <person name="Lipzen A."/>
            <person name="Chen C."/>
            <person name="Yanf M."/>
            <person name="Daum C."/>
            <person name="Ng V."/>
            <person name="Clum A."/>
            <person name="Ohm R."/>
            <person name="Martin F."/>
            <person name="Silar P."/>
            <person name="Natvig D."/>
            <person name="Lalanne C."/>
            <person name="Gautier V."/>
            <person name="Ament-Velasquez S.L."/>
            <person name="Kruys A."/>
            <person name="Hutchinson M.I."/>
            <person name="Powell A.J."/>
            <person name="Barry K."/>
            <person name="Miller A.N."/>
            <person name="Grigoriev I.V."/>
            <person name="Debuchy R."/>
            <person name="Gladieux P."/>
            <person name="Thoren M.H."/>
            <person name="Johannesson H."/>
        </authorList>
    </citation>
    <scope>NUCLEOTIDE SEQUENCE</scope>
    <source>
        <strain evidence="2">CBS 990.96</strain>
    </source>
</reference>